<dbReference type="PANTHER" id="PTHR48098">
    <property type="entry name" value="ENTEROCHELIN ESTERASE-RELATED"/>
    <property type="match status" value="1"/>
</dbReference>
<dbReference type="EMBL" id="JABDJR010000596">
    <property type="protein sequence ID" value="NNF08024.1"/>
    <property type="molecule type" value="Genomic_DNA"/>
</dbReference>
<comment type="caution">
    <text evidence="1">The sequence shown here is derived from an EMBL/GenBank/DDBJ whole genome shotgun (WGS) entry which is preliminary data.</text>
</comment>
<dbReference type="Proteomes" id="UP000547674">
    <property type="component" value="Unassembled WGS sequence"/>
</dbReference>
<evidence type="ECO:0000313" key="2">
    <source>
        <dbReference type="Proteomes" id="UP000547674"/>
    </source>
</evidence>
<keyword evidence="1" id="KW-0378">Hydrolase</keyword>
<protein>
    <submittedName>
        <fullName evidence="1">Alpha/beta hydrolase</fullName>
    </submittedName>
</protein>
<dbReference type="PANTHER" id="PTHR48098:SF6">
    <property type="entry name" value="FERRI-BACILLIBACTIN ESTERASE BESA"/>
    <property type="match status" value="1"/>
</dbReference>
<organism evidence="1 2">
    <name type="scientific">Eiseniibacteriota bacterium</name>
    <dbReference type="NCBI Taxonomy" id="2212470"/>
    <lineage>
        <taxon>Bacteria</taxon>
        <taxon>Candidatus Eiseniibacteriota</taxon>
    </lineage>
</organism>
<accession>A0A7Y2EA34</accession>
<proteinExistence type="predicted"/>
<evidence type="ECO:0000313" key="1">
    <source>
        <dbReference type="EMBL" id="NNF08024.1"/>
    </source>
</evidence>
<name>A0A7Y2EA34_UNCEI</name>
<dbReference type="Pfam" id="PF00756">
    <property type="entry name" value="Esterase"/>
    <property type="match status" value="1"/>
</dbReference>
<dbReference type="Gene3D" id="3.40.50.1820">
    <property type="entry name" value="alpha/beta hydrolase"/>
    <property type="match status" value="1"/>
</dbReference>
<dbReference type="SUPFAM" id="SSF53474">
    <property type="entry name" value="alpha/beta-Hydrolases"/>
    <property type="match status" value="1"/>
</dbReference>
<reference evidence="1 2" key="1">
    <citation type="submission" date="2020-03" db="EMBL/GenBank/DDBJ databases">
        <title>Metabolic flexibility allows generalist bacteria to become dominant in a frequently disturbed ecosystem.</title>
        <authorList>
            <person name="Chen Y.-J."/>
            <person name="Leung P.M."/>
            <person name="Bay S.K."/>
            <person name="Hugenholtz P."/>
            <person name="Kessler A.J."/>
            <person name="Shelley G."/>
            <person name="Waite D.W."/>
            <person name="Cook P.L."/>
            <person name="Greening C."/>
        </authorList>
    </citation>
    <scope>NUCLEOTIDE SEQUENCE [LARGE SCALE GENOMIC DNA]</scope>
    <source>
        <strain evidence="1">SS_bin_28</strain>
    </source>
</reference>
<sequence>VLYMHDGQNLFDARTSFIGMEWQVDETAEELIAAEEIVPLIVVGVYNTSRRFLEYTHVAQDGSPGGEADEYGRFLVEELKPMIDATYRTQPGRESTGLAGSSLGGLVTMYLGLEYDEVFSRLGVVSPSVWFANRDILDVVDEAERPQSQVWVDMGTAEGNNPTQTLMDSRALRDALIEKGFVLDEDLLYREFEGAAHNEVAWAARMDQILKFLFPKD</sequence>
<dbReference type="InterPro" id="IPR050583">
    <property type="entry name" value="Mycobacterial_A85_antigen"/>
</dbReference>
<feature type="non-terminal residue" evidence="1">
    <location>
        <position position="1"/>
    </location>
</feature>
<dbReference type="GO" id="GO:0016787">
    <property type="term" value="F:hydrolase activity"/>
    <property type="evidence" value="ECO:0007669"/>
    <property type="project" value="UniProtKB-KW"/>
</dbReference>
<dbReference type="InterPro" id="IPR029058">
    <property type="entry name" value="AB_hydrolase_fold"/>
</dbReference>
<dbReference type="InterPro" id="IPR000801">
    <property type="entry name" value="Esterase-like"/>
</dbReference>
<dbReference type="AlphaFoldDB" id="A0A7Y2EA34"/>
<gene>
    <name evidence="1" type="ORF">HKN21_14770</name>
</gene>